<sequence length="562" mass="62752">MDFAAVKPGANTSNGNKESKGMGLLLVFFHGGGDQTKITTDSSIDNQNTISTTTSATAPRRFVRRTTSSTLLSSKAQSTISICLLLVFITLLLFTLSTFEPSPTIKNPRRILSRKTQSPPPFEWFFPMWDYKPLNVKQNPGVSPSSFALQRMGTLYRRGTKAMNDLIVSHIVEDLTEDELRLFLRVFHRSGITSKADIVFLFSSSSSSSKFSAVIHEENESSLKLIQHYKESNNKGSRDSMFGFDSTQFWKSGKKDFGETIWGKKGGRGNSSNSTEAEGESTRLTYGSVVGFDVNELDPENSLAGFLDHVPMSFRRWACYPMLLGRIRRNFKHIMLLDVKSLMLLSDPLGRVRNRSPESVYLFTKESSSGKHGKRNSDKTRSHPQVNSAILMGGARGIRRLANAMLTEIVRATMQHKKRNTMSESEILSQLVGNGRVLKNVDLITSTESIQKTTSLTNSSSNSTAADYSIIQHEGSIQEDQKDRVQTMGVLKFQIFYDCDHDTYVSYGDGATYLGLTGENKGNEEITRKKRKAQRLIAVKEAGNVERHRQVIRAKSNPTDTL</sequence>
<evidence type="ECO:0000259" key="3">
    <source>
        <dbReference type="Pfam" id="PF25002"/>
    </source>
</evidence>
<dbReference type="PANTHER" id="PTHR34960:SF1">
    <property type="entry name" value="EMB|CAB68146.1-RELATED"/>
    <property type="match status" value="1"/>
</dbReference>
<name>A0ABR1Z919_9ROSI</name>
<keyword evidence="2" id="KW-0812">Transmembrane</keyword>
<feature type="domain" description="DUF7780" evidence="3">
    <location>
        <begin position="146"/>
        <end position="449"/>
    </location>
</feature>
<dbReference type="Pfam" id="PF25002">
    <property type="entry name" value="DUF7780"/>
    <property type="match status" value="1"/>
</dbReference>
<dbReference type="PANTHER" id="PTHR34960">
    <property type="entry name" value="EMB|CAB68146.1-RELATED"/>
    <property type="match status" value="1"/>
</dbReference>
<dbReference type="Proteomes" id="UP001396334">
    <property type="component" value="Unassembled WGS sequence"/>
</dbReference>
<dbReference type="InterPro" id="IPR056682">
    <property type="entry name" value="DUF7780"/>
</dbReference>
<proteinExistence type="predicted"/>
<keyword evidence="2" id="KW-1133">Transmembrane helix</keyword>
<keyword evidence="5" id="KW-1185">Reference proteome</keyword>
<organism evidence="4 5">
    <name type="scientific">Hibiscus sabdariffa</name>
    <name type="common">roselle</name>
    <dbReference type="NCBI Taxonomy" id="183260"/>
    <lineage>
        <taxon>Eukaryota</taxon>
        <taxon>Viridiplantae</taxon>
        <taxon>Streptophyta</taxon>
        <taxon>Embryophyta</taxon>
        <taxon>Tracheophyta</taxon>
        <taxon>Spermatophyta</taxon>
        <taxon>Magnoliopsida</taxon>
        <taxon>eudicotyledons</taxon>
        <taxon>Gunneridae</taxon>
        <taxon>Pentapetalae</taxon>
        <taxon>rosids</taxon>
        <taxon>malvids</taxon>
        <taxon>Malvales</taxon>
        <taxon>Malvaceae</taxon>
        <taxon>Malvoideae</taxon>
        <taxon>Hibiscus</taxon>
    </lineage>
</organism>
<evidence type="ECO:0000256" key="2">
    <source>
        <dbReference type="SAM" id="Phobius"/>
    </source>
</evidence>
<evidence type="ECO:0000313" key="4">
    <source>
        <dbReference type="EMBL" id="KAK8476299.1"/>
    </source>
</evidence>
<dbReference type="EMBL" id="JBBPBN010002318">
    <property type="protein sequence ID" value="KAK8476299.1"/>
    <property type="molecule type" value="Genomic_DNA"/>
</dbReference>
<protein>
    <recommendedName>
        <fullName evidence="3">DUF7780 domain-containing protein</fullName>
    </recommendedName>
</protein>
<evidence type="ECO:0000313" key="5">
    <source>
        <dbReference type="Proteomes" id="UP001396334"/>
    </source>
</evidence>
<gene>
    <name evidence="4" type="ORF">V6N11_074272</name>
</gene>
<evidence type="ECO:0000256" key="1">
    <source>
        <dbReference type="SAM" id="MobiDB-lite"/>
    </source>
</evidence>
<accession>A0ABR1Z919</accession>
<keyword evidence="2" id="KW-0472">Membrane</keyword>
<reference evidence="4 5" key="1">
    <citation type="journal article" date="2024" name="G3 (Bethesda)">
        <title>Genome assembly of Hibiscus sabdariffa L. provides insights into metabolisms of medicinal natural products.</title>
        <authorList>
            <person name="Kim T."/>
        </authorList>
    </citation>
    <scope>NUCLEOTIDE SEQUENCE [LARGE SCALE GENOMIC DNA]</scope>
    <source>
        <strain evidence="4">TK-2024</strain>
        <tissue evidence="4">Old leaves</tissue>
    </source>
</reference>
<comment type="caution">
    <text evidence="4">The sequence shown here is derived from an EMBL/GenBank/DDBJ whole genome shotgun (WGS) entry which is preliminary data.</text>
</comment>
<feature type="transmembrane region" description="Helical" evidence="2">
    <location>
        <begin position="79"/>
        <end position="99"/>
    </location>
</feature>
<feature type="region of interest" description="Disordered" evidence="1">
    <location>
        <begin position="364"/>
        <end position="384"/>
    </location>
</feature>